<dbReference type="Pfam" id="PF04909">
    <property type="entry name" value="Amidohydro_2"/>
    <property type="match status" value="1"/>
</dbReference>
<evidence type="ECO:0000313" key="3">
    <source>
        <dbReference type="Proteomes" id="UP000184428"/>
    </source>
</evidence>
<feature type="domain" description="Amidohydrolase-related" evidence="1">
    <location>
        <begin position="12"/>
        <end position="294"/>
    </location>
</feature>
<dbReference type="GO" id="GO:0016787">
    <property type="term" value="F:hydrolase activity"/>
    <property type="evidence" value="ECO:0007669"/>
    <property type="project" value="UniProtKB-KW"/>
</dbReference>
<dbReference type="Gene3D" id="3.20.20.140">
    <property type="entry name" value="Metal-dependent hydrolases"/>
    <property type="match status" value="1"/>
</dbReference>
<sequence length="301" mass="32204">MTGAGPSVPGVVDGHAHVFRSAAASPRGIDELAPAEREAPAEELLARMADAGVQAAVLVALDGADDDVADAIERHPGRFAAVAVANPAELGTAGVDPVDTARARRERLPFGALRFRWLGEPGRPVADSPALPVLRWMAAEQLPLWSYLPPEQLRLLEELVGLLPDLPVVLNHLGFCPHDMWVDEHRRPRFDDPFPEPLVQRLVRLADAPSTYVLVSGQYALSSGEPPYADLFPVTRRLAAAYGADRLLWGSDHPWPSDVPGYAALPGLVPSALPDLDERGLARVLGGTARALFPRLAGPAT</sequence>
<dbReference type="InterPro" id="IPR032466">
    <property type="entry name" value="Metal_Hydrolase"/>
</dbReference>
<keyword evidence="2" id="KW-0378">Hydrolase</keyword>
<organism evidence="2 3">
    <name type="scientific">Geodermatophilus obscurus</name>
    <dbReference type="NCBI Taxonomy" id="1861"/>
    <lineage>
        <taxon>Bacteria</taxon>
        <taxon>Bacillati</taxon>
        <taxon>Actinomycetota</taxon>
        <taxon>Actinomycetes</taxon>
        <taxon>Geodermatophilales</taxon>
        <taxon>Geodermatophilaceae</taxon>
        <taxon>Geodermatophilus</taxon>
    </lineage>
</organism>
<reference evidence="2 3" key="1">
    <citation type="submission" date="2016-12" db="EMBL/GenBank/DDBJ databases">
        <authorList>
            <person name="Song W.-J."/>
            <person name="Kurnit D.M."/>
        </authorList>
    </citation>
    <scope>NUCLEOTIDE SEQUENCE [LARGE SCALE GENOMIC DNA]</scope>
    <source>
        <strain evidence="2 3">DSM 43162</strain>
    </source>
</reference>
<dbReference type="PANTHER" id="PTHR35563:SF2">
    <property type="entry name" value="BARREL METAL-DEPENDENT HYDROLASE, PUTATIVE (AFU_ORTHOLOGUE AFUA_1G16240)-RELATED"/>
    <property type="match status" value="1"/>
</dbReference>
<dbReference type="AlphaFoldDB" id="A0A1M7UUF7"/>
<dbReference type="EMBL" id="FRDM01000030">
    <property type="protein sequence ID" value="SHN86575.1"/>
    <property type="molecule type" value="Genomic_DNA"/>
</dbReference>
<dbReference type="InterPro" id="IPR052358">
    <property type="entry name" value="Aro_Compnd_Degr_Hydrolases"/>
</dbReference>
<name>A0A1M7UUF7_9ACTN</name>
<dbReference type="OrthoDB" id="5450317at2"/>
<proteinExistence type="predicted"/>
<dbReference type="SUPFAM" id="SSF51556">
    <property type="entry name" value="Metallo-dependent hydrolases"/>
    <property type="match status" value="1"/>
</dbReference>
<dbReference type="Proteomes" id="UP000184428">
    <property type="component" value="Unassembled WGS sequence"/>
</dbReference>
<evidence type="ECO:0000259" key="1">
    <source>
        <dbReference type="Pfam" id="PF04909"/>
    </source>
</evidence>
<dbReference type="InterPro" id="IPR006680">
    <property type="entry name" value="Amidohydro-rel"/>
</dbReference>
<evidence type="ECO:0000313" key="2">
    <source>
        <dbReference type="EMBL" id="SHN86575.1"/>
    </source>
</evidence>
<protein>
    <submittedName>
        <fullName evidence="2">Predicted metal-dependent hydrolase, TIM-barrel fold</fullName>
    </submittedName>
</protein>
<accession>A0A1M7UUF7</accession>
<dbReference type="RefSeq" id="WP_072920380.1">
    <property type="nucleotide sequence ID" value="NZ_FRDM01000030.1"/>
</dbReference>
<gene>
    <name evidence="2" type="ORF">SAMN05660350_03958</name>
</gene>
<dbReference type="PANTHER" id="PTHR35563">
    <property type="entry name" value="BARREL METAL-DEPENDENT HYDROLASE, PUTATIVE (AFU_ORTHOLOGUE AFUA_1G16240)-RELATED"/>
    <property type="match status" value="1"/>
</dbReference>